<feature type="modified residue" description="N6-(pyridoxal phosphate)lysine" evidence="2">
    <location>
        <position position="195"/>
    </location>
</feature>
<dbReference type="EC" id="2.6.1.92" evidence="4"/>
<keyword evidence="5" id="KW-1185">Reference proteome</keyword>
<dbReference type="InterPro" id="IPR020026">
    <property type="entry name" value="PseC"/>
</dbReference>
<evidence type="ECO:0000313" key="4">
    <source>
        <dbReference type="EMBL" id="WEK53881.1"/>
    </source>
</evidence>
<dbReference type="Proteomes" id="UP001178662">
    <property type="component" value="Chromosome"/>
</dbReference>
<dbReference type="PIRSF" id="PIRSF000390">
    <property type="entry name" value="PLP_StrS"/>
    <property type="match status" value="1"/>
</dbReference>
<dbReference type="Pfam" id="PF01041">
    <property type="entry name" value="DegT_DnrJ_EryC1"/>
    <property type="match status" value="1"/>
</dbReference>
<feature type="active site" description="Proton acceptor" evidence="1">
    <location>
        <position position="195"/>
    </location>
</feature>
<dbReference type="InterPro" id="IPR015421">
    <property type="entry name" value="PyrdxlP-dep_Trfase_major"/>
</dbReference>
<evidence type="ECO:0000256" key="3">
    <source>
        <dbReference type="RuleBase" id="RU004508"/>
    </source>
</evidence>
<dbReference type="PANTHER" id="PTHR30244:SF34">
    <property type="entry name" value="DTDP-4-AMINO-4,6-DIDEOXYGALACTOSE TRANSAMINASE"/>
    <property type="match status" value="1"/>
</dbReference>
<proteinExistence type="inferred from homology"/>
<dbReference type="InterPro" id="IPR015422">
    <property type="entry name" value="PyrdxlP-dep_Trfase_small"/>
</dbReference>
<dbReference type="InterPro" id="IPR015424">
    <property type="entry name" value="PyrdxlP-dep_Trfase"/>
</dbReference>
<keyword evidence="4" id="KW-0808">Transferase</keyword>
<dbReference type="GO" id="GO:0008483">
    <property type="term" value="F:transaminase activity"/>
    <property type="evidence" value="ECO:0007669"/>
    <property type="project" value="UniProtKB-KW"/>
</dbReference>
<dbReference type="CDD" id="cd00616">
    <property type="entry name" value="AHBA_syn"/>
    <property type="match status" value="1"/>
</dbReference>
<evidence type="ECO:0000256" key="1">
    <source>
        <dbReference type="PIRSR" id="PIRSR000390-1"/>
    </source>
</evidence>
<comment type="similarity">
    <text evidence="3">Belongs to the DegT/DnrJ/EryC1 family.</text>
</comment>
<dbReference type="GO" id="GO:0030170">
    <property type="term" value="F:pyridoxal phosphate binding"/>
    <property type="evidence" value="ECO:0007669"/>
    <property type="project" value="TreeGrafter"/>
</dbReference>
<dbReference type="PANTHER" id="PTHR30244">
    <property type="entry name" value="TRANSAMINASE"/>
    <property type="match status" value="1"/>
</dbReference>
<keyword evidence="2 3" id="KW-0663">Pyridoxal phosphate</keyword>
<dbReference type="SUPFAM" id="SSF53383">
    <property type="entry name" value="PLP-dependent transferases"/>
    <property type="match status" value="1"/>
</dbReference>
<dbReference type="NCBIfam" id="TIGR03588">
    <property type="entry name" value="PseC"/>
    <property type="match status" value="1"/>
</dbReference>
<protein>
    <submittedName>
        <fullName evidence="4">UDP-4-amino-4, 6-dideoxy-N-acetyl-beta-L-altrosamine transaminase</fullName>
        <ecNumber evidence="4">2.6.1.92</ecNumber>
    </submittedName>
</protein>
<evidence type="ECO:0000313" key="5">
    <source>
        <dbReference type="Proteomes" id="UP001178662"/>
    </source>
</evidence>
<keyword evidence="4" id="KW-0032">Aminotransferase</keyword>
<organism evidence="4 5">
    <name type="scientific">Candidatus Cohnella colombiensis</name>
    <dbReference type="NCBI Taxonomy" id="3121368"/>
    <lineage>
        <taxon>Bacteria</taxon>
        <taxon>Bacillati</taxon>
        <taxon>Bacillota</taxon>
        <taxon>Bacilli</taxon>
        <taxon>Bacillales</taxon>
        <taxon>Paenibacillaceae</taxon>
        <taxon>Cohnella</taxon>
    </lineage>
</organism>
<name>A0AA95EVT4_9BACL</name>
<gene>
    <name evidence="4" type="primary">pseC</name>
    <name evidence="4" type="ORF">P0Y55_15135</name>
</gene>
<accession>A0AA95EVT4</accession>
<dbReference type="Gene3D" id="3.90.1150.10">
    <property type="entry name" value="Aspartate Aminotransferase, domain 1"/>
    <property type="match status" value="1"/>
</dbReference>
<dbReference type="EMBL" id="CP119317">
    <property type="protein sequence ID" value="WEK53881.1"/>
    <property type="molecule type" value="Genomic_DNA"/>
</dbReference>
<sequence>MSRLAVHGGIPVRDSMLPYGQQWIEEDDIGQVVKVLQSEYLTQGPAIQDFETRVASYVGAKYAVAFCNGTAALHAACYAAGIETDDEVITSPLTFVASSNCVLYQGGKPVFADIDPLTYNIDPKQIEAKITSRTKAIIPVDFTGQPADMEQINAIARKFGLVVIEDAAHSLGARYKGTKVGVMADMTMFSFHPVKHITTGEGGIIVTDNEEYYQRLLLFRSHGITRDPQKLIENQGPWYYEMHMLGYNYRMTDLQASLGVSQLNKLDMFLARRREIAQLYNVAFEAMVGVNSPFQQADVRSAWHLYIVKLDPTKLQGSRREIFEALRAENIGVHVHYIPVYLQPYYQGLGYKRGSCPIAEDVYEQIITLPLYPKMTNSDVKDVITSVDRVLEYYRIVRLEED</sequence>
<dbReference type="InterPro" id="IPR000653">
    <property type="entry name" value="DegT/StrS_aminotransferase"/>
</dbReference>
<dbReference type="GO" id="GO:0000271">
    <property type="term" value="P:polysaccharide biosynthetic process"/>
    <property type="evidence" value="ECO:0007669"/>
    <property type="project" value="TreeGrafter"/>
</dbReference>
<evidence type="ECO:0000256" key="2">
    <source>
        <dbReference type="PIRSR" id="PIRSR000390-2"/>
    </source>
</evidence>
<dbReference type="Gene3D" id="3.40.640.10">
    <property type="entry name" value="Type I PLP-dependent aspartate aminotransferase-like (Major domain)"/>
    <property type="match status" value="1"/>
</dbReference>
<dbReference type="AlphaFoldDB" id="A0AA95EVT4"/>
<reference evidence="4" key="1">
    <citation type="submission" date="2023-03" db="EMBL/GenBank/DDBJ databases">
        <title>Andean soil-derived lignocellulolytic bacterial consortium as a source of novel taxa and putative plastic-active enzymes.</title>
        <authorList>
            <person name="Diaz-Garcia L."/>
            <person name="Chuvochina M."/>
            <person name="Feuerriegel G."/>
            <person name="Bunk B."/>
            <person name="Sproer C."/>
            <person name="Streit W.R."/>
            <person name="Rodriguez L.M."/>
            <person name="Overmann J."/>
            <person name="Jimenez D.J."/>
        </authorList>
    </citation>
    <scope>NUCLEOTIDE SEQUENCE</scope>
    <source>
        <strain evidence="4">MAG 2441</strain>
    </source>
</reference>